<dbReference type="PANTHER" id="PTHR43003">
    <property type="entry name" value="DNA-3-METHYLADENINE GLYCOSYLASE"/>
    <property type="match status" value="1"/>
</dbReference>
<dbReference type="FunFam" id="1.10.340.30:FF:000004">
    <property type="entry name" value="DNA-3-methyladenine glycosylase II"/>
    <property type="match status" value="1"/>
</dbReference>
<dbReference type="PANTHER" id="PTHR43003:SF5">
    <property type="entry name" value="DNA-3-METHYLADENINE GLYCOSYLASE"/>
    <property type="match status" value="1"/>
</dbReference>
<evidence type="ECO:0000256" key="4">
    <source>
        <dbReference type="ARBA" id="ARBA00022763"/>
    </source>
</evidence>
<dbReference type="InterPro" id="IPR051912">
    <property type="entry name" value="Alkylbase_DNA_Glycosylase/TA"/>
</dbReference>
<reference evidence="7 8" key="1">
    <citation type="submission" date="2018-06" db="EMBL/GenBank/DDBJ databases">
        <authorList>
            <consortium name="Pathogen Informatics"/>
            <person name="Doyle S."/>
        </authorList>
    </citation>
    <scope>NUCLEOTIDE SEQUENCE [LARGE SCALE GENOMIC DNA]</scope>
    <source>
        <strain evidence="7 8">NCTC11190</strain>
    </source>
</reference>
<dbReference type="GO" id="GO:0006285">
    <property type="term" value="P:base-excision repair, AP site formation"/>
    <property type="evidence" value="ECO:0007669"/>
    <property type="project" value="TreeGrafter"/>
</dbReference>
<dbReference type="Pfam" id="PF00730">
    <property type="entry name" value="HhH-GPD"/>
    <property type="match status" value="1"/>
</dbReference>
<dbReference type="GO" id="GO:0005737">
    <property type="term" value="C:cytoplasm"/>
    <property type="evidence" value="ECO:0007669"/>
    <property type="project" value="TreeGrafter"/>
</dbReference>
<evidence type="ECO:0000259" key="6">
    <source>
        <dbReference type="SMART" id="SM00478"/>
    </source>
</evidence>
<dbReference type="Gene3D" id="1.10.340.30">
    <property type="entry name" value="Hypothetical protein, domain 2"/>
    <property type="match status" value="1"/>
</dbReference>
<dbReference type="OrthoDB" id="9785929at2"/>
<dbReference type="Proteomes" id="UP000255233">
    <property type="component" value="Unassembled WGS sequence"/>
</dbReference>
<dbReference type="GO" id="GO:0032993">
    <property type="term" value="C:protein-DNA complex"/>
    <property type="evidence" value="ECO:0007669"/>
    <property type="project" value="TreeGrafter"/>
</dbReference>
<dbReference type="RefSeq" id="WP_027291379.1">
    <property type="nucleotide sequence ID" value="NZ_CANTWR010000003.1"/>
</dbReference>
<evidence type="ECO:0000256" key="1">
    <source>
        <dbReference type="ARBA" id="ARBA00000086"/>
    </source>
</evidence>
<keyword evidence="4" id="KW-0227">DNA damage</keyword>
<keyword evidence="7" id="KW-0326">Glycosidase</keyword>
<dbReference type="CDD" id="cd00056">
    <property type="entry name" value="ENDO3c"/>
    <property type="match status" value="1"/>
</dbReference>
<comment type="similarity">
    <text evidence="2">Belongs to the alkylbase DNA glycosidase AlkA family.</text>
</comment>
<evidence type="ECO:0000256" key="5">
    <source>
        <dbReference type="ARBA" id="ARBA00023204"/>
    </source>
</evidence>
<organism evidence="7 8">
    <name type="scientific">Rikenella microfusus</name>
    <dbReference type="NCBI Taxonomy" id="28139"/>
    <lineage>
        <taxon>Bacteria</taxon>
        <taxon>Pseudomonadati</taxon>
        <taxon>Bacteroidota</taxon>
        <taxon>Bacteroidia</taxon>
        <taxon>Bacteroidales</taxon>
        <taxon>Rikenellaceae</taxon>
        <taxon>Rikenella</taxon>
    </lineage>
</organism>
<dbReference type="SMART" id="SM00478">
    <property type="entry name" value="ENDO3c"/>
    <property type="match status" value="1"/>
</dbReference>
<comment type="catalytic activity">
    <reaction evidence="1">
        <text>Hydrolysis of alkylated DNA, releasing 3-methyladenine, 3-methylguanine, 7-methylguanine and 7-methyladenine.</text>
        <dbReference type="EC" id="3.2.2.21"/>
    </reaction>
</comment>
<evidence type="ECO:0000313" key="8">
    <source>
        <dbReference type="Proteomes" id="UP000255233"/>
    </source>
</evidence>
<dbReference type="InterPro" id="IPR011257">
    <property type="entry name" value="DNA_glycosylase"/>
</dbReference>
<gene>
    <name evidence="7" type="primary">alkA</name>
    <name evidence="7" type="ORF">NCTC11190_02060</name>
</gene>
<sequence>MEIFRYSEKETRWLAARDPVLGKAIAKIGPLRREVIPDLFEALARSIVNQQISDKAARTIWGRLETRIGEVTPATVARLEPEDLHGCGMSLRKAGYLQCAARAASEGRLSAEEFAGLPDDEVIRRLTALPGVGVWTAEMLMIFSMQRPDVVSFGDAAIRRGIMRLYGLQTLGRTEFDVYRSRWSPHGSVASFYLWAVAHRKEW</sequence>
<evidence type="ECO:0000256" key="2">
    <source>
        <dbReference type="ARBA" id="ARBA00010817"/>
    </source>
</evidence>
<dbReference type="EMBL" id="UGVL01000001">
    <property type="protein sequence ID" value="SUE34825.1"/>
    <property type="molecule type" value="Genomic_DNA"/>
</dbReference>
<proteinExistence type="inferred from homology"/>
<dbReference type="GO" id="GO:0006307">
    <property type="term" value="P:DNA alkylation repair"/>
    <property type="evidence" value="ECO:0007669"/>
    <property type="project" value="TreeGrafter"/>
</dbReference>
<accession>A0A379MTE9</accession>
<protein>
    <recommendedName>
        <fullName evidence="3">DNA-3-methyladenine glycosylase II</fullName>
        <ecNumber evidence="3">3.2.2.21</ecNumber>
    </recommendedName>
</protein>
<evidence type="ECO:0000313" key="7">
    <source>
        <dbReference type="EMBL" id="SUE34825.1"/>
    </source>
</evidence>
<dbReference type="EC" id="3.2.2.21" evidence="3"/>
<dbReference type="Gene3D" id="1.10.1670.40">
    <property type="match status" value="1"/>
</dbReference>
<dbReference type="GO" id="GO:0032131">
    <property type="term" value="F:alkylated DNA binding"/>
    <property type="evidence" value="ECO:0007669"/>
    <property type="project" value="TreeGrafter"/>
</dbReference>
<keyword evidence="8" id="KW-1185">Reference proteome</keyword>
<feature type="domain" description="HhH-GPD" evidence="6">
    <location>
        <begin position="48"/>
        <end position="202"/>
    </location>
</feature>
<keyword evidence="5" id="KW-0234">DNA repair</keyword>
<dbReference type="GO" id="GO:0043916">
    <property type="term" value="F:DNA-7-methylguanine glycosylase activity"/>
    <property type="evidence" value="ECO:0007669"/>
    <property type="project" value="TreeGrafter"/>
</dbReference>
<dbReference type="InterPro" id="IPR003265">
    <property type="entry name" value="HhH-GPD_domain"/>
</dbReference>
<dbReference type="GO" id="GO:0008725">
    <property type="term" value="F:DNA-3-methyladenine glycosylase activity"/>
    <property type="evidence" value="ECO:0007669"/>
    <property type="project" value="TreeGrafter"/>
</dbReference>
<keyword evidence="7" id="KW-0378">Hydrolase</keyword>
<evidence type="ECO:0000256" key="3">
    <source>
        <dbReference type="ARBA" id="ARBA00012000"/>
    </source>
</evidence>
<dbReference type="AlphaFoldDB" id="A0A379MTE9"/>
<dbReference type="SUPFAM" id="SSF48150">
    <property type="entry name" value="DNA-glycosylase"/>
    <property type="match status" value="1"/>
</dbReference>
<name>A0A379MTE9_9BACT</name>
<dbReference type="STRING" id="880526.GCA_000427365_01758"/>